<gene>
    <name evidence="2" type="ORF">B0H41_000952</name>
</gene>
<dbReference type="Proteomes" id="UP001193748">
    <property type="component" value="Unassembled WGS sequence"/>
</dbReference>
<organism evidence="2 3">
    <name type="scientific">Clostridium beijerinckii</name>
    <name type="common">Clostridium MP</name>
    <dbReference type="NCBI Taxonomy" id="1520"/>
    <lineage>
        <taxon>Bacteria</taxon>
        <taxon>Bacillati</taxon>
        <taxon>Bacillota</taxon>
        <taxon>Clostridia</taxon>
        <taxon>Eubacteriales</taxon>
        <taxon>Clostridiaceae</taxon>
        <taxon>Clostridium</taxon>
    </lineage>
</organism>
<evidence type="ECO:0000313" key="2">
    <source>
        <dbReference type="EMBL" id="NRT87273.1"/>
    </source>
</evidence>
<name>A0AAX0AXS7_CLOBE</name>
<evidence type="ECO:0000313" key="3">
    <source>
        <dbReference type="Proteomes" id="UP001193748"/>
    </source>
</evidence>
<feature type="chain" id="PRO_5043948233" evidence="1">
    <location>
        <begin position="28"/>
        <end position="121"/>
    </location>
</feature>
<proteinExistence type="predicted"/>
<keyword evidence="1" id="KW-0732">Signal</keyword>
<comment type="caution">
    <text evidence="2">The sequence shown here is derived from an EMBL/GenBank/DDBJ whole genome shotgun (WGS) entry which is preliminary data.</text>
</comment>
<evidence type="ECO:0000256" key="1">
    <source>
        <dbReference type="SAM" id="SignalP"/>
    </source>
</evidence>
<reference evidence="2" key="1">
    <citation type="submission" date="2020-05" db="EMBL/GenBank/DDBJ databases">
        <authorList>
            <person name="Brown S."/>
            <person name="Huntemann M."/>
            <person name="Clum A."/>
            <person name="Spunde A."/>
            <person name="Palaniappan K."/>
            <person name="Ritter S."/>
            <person name="Mikhailova N."/>
            <person name="Chen I.-M."/>
            <person name="Stamatis D."/>
            <person name="Reddy T."/>
            <person name="O'Malley R."/>
            <person name="Daum C."/>
            <person name="Shapiro N."/>
            <person name="Ivanova N."/>
            <person name="Kyrpides N."/>
            <person name="Woyke T."/>
        </authorList>
    </citation>
    <scope>NUCLEOTIDE SEQUENCE</scope>
    <source>
        <strain evidence="2">DJ080</strain>
    </source>
</reference>
<accession>A0AAX0AXS7</accession>
<sequence length="121" mass="13157">MKKKLLTKLCALSVLGCTLLSANPVFAYTYLAESITGHKDTSEVELGSGTRFFCGLTYTLGSVTAKAYQDIDWSPDKKVATIYPKGNGGFDRQDFTAEEGSKYYGTLVAPMSNRATLSFTD</sequence>
<protein>
    <submittedName>
        <fullName evidence="2">Uncharacterized protein</fullName>
    </submittedName>
</protein>
<feature type="signal peptide" evidence="1">
    <location>
        <begin position="1"/>
        <end position="27"/>
    </location>
</feature>
<reference evidence="2" key="2">
    <citation type="journal article" date="2022" name="Nat. Biotechnol.">
        <title>Carbon-negative production of acetone and isopropanol by gas fermentation at industrial pilot scale.</title>
        <authorList>
            <person name="Liew F.E."/>
            <person name="Nogle R."/>
            <person name="Abdalla T."/>
            <person name="Rasor B.J."/>
            <person name="Canter C."/>
            <person name="Jensen R.O."/>
            <person name="Wang L."/>
            <person name="Strutz J."/>
            <person name="Chirania P."/>
            <person name="De Tissera S."/>
            <person name="Mueller A.P."/>
            <person name="Ruan Z."/>
            <person name="Gao A."/>
            <person name="Tran L."/>
            <person name="Engle N.L."/>
            <person name="Bromley J.C."/>
            <person name="Daniell J."/>
            <person name="Conrado R."/>
            <person name="Tschaplinski T.J."/>
            <person name="Giannone R.J."/>
            <person name="Hettich R.L."/>
            <person name="Karim A.S."/>
            <person name="Simpson S.D."/>
            <person name="Brown S.D."/>
            <person name="Leang C."/>
            <person name="Jewett M.C."/>
            <person name="Kopke M."/>
        </authorList>
    </citation>
    <scope>NUCLEOTIDE SEQUENCE</scope>
    <source>
        <strain evidence="2">DJ080</strain>
    </source>
</reference>
<dbReference type="AlphaFoldDB" id="A0AAX0AXS7"/>
<dbReference type="RefSeq" id="WP_173710325.1">
    <property type="nucleotide sequence ID" value="NZ_JABSWW010000001.1"/>
</dbReference>
<dbReference type="EMBL" id="JABSWW010000001">
    <property type="protein sequence ID" value="NRT87273.1"/>
    <property type="molecule type" value="Genomic_DNA"/>
</dbReference>